<protein>
    <submittedName>
        <fullName evidence="1">Uncharacterized protein</fullName>
    </submittedName>
</protein>
<keyword evidence="2" id="KW-1185">Reference proteome</keyword>
<dbReference type="EMBL" id="JASSZA010000012">
    <property type="protein sequence ID" value="KAK2096658.1"/>
    <property type="molecule type" value="Genomic_DNA"/>
</dbReference>
<name>A0ABQ9UHX0_SAGOE</name>
<reference evidence="1 2" key="1">
    <citation type="submission" date="2023-05" db="EMBL/GenBank/DDBJ databases">
        <title>B98-5 Cell Line De Novo Hybrid Assembly: An Optical Mapping Approach.</title>
        <authorList>
            <person name="Kananen K."/>
            <person name="Auerbach J.A."/>
            <person name="Kautto E."/>
            <person name="Blachly J.S."/>
        </authorList>
    </citation>
    <scope>NUCLEOTIDE SEQUENCE [LARGE SCALE GENOMIC DNA]</scope>
    <source>
        <strain evidence="1">B95-8</strain>
        <tissue evidence="1">Cell line</tissue>
    </source>
</reference>
<feature type="non-terminal residue" evidence="1">
    <location>
        <position position="1"/>
    </location>
</feature>
<accession>A0ABQ9UHX0</accession>
<organism evidence="1 2">
    <name type="scientific">Saguinus oedipus</name>
    <name type="common">Cotton-top tamarin</name>
    <name type="synonym">Oedipomidas oedipus</name>
    <dbReference type="NCBI Taxonomy" id="9490"/>
    <lineage>
        <taxon>Eukaryota</taxon>
        <taxon>Metazoa</taxon>
        <taxon>Chordata</taxon>
        <taxon>Craniata</taxon>
        <taxon>Vertebrata</taxon>
        <taxon>Euteleostomi</taxon>
        <taxon>Mammalia</taxon>
        <taxon>Eutheria</taxon>
        <taxon>Euarchontoglires</taxon>
        <taxon>Primates</taxon>
        <taxon>Haplorrhini</taxon>
        <taxon>Platyrrhini</taxon>
        <taxon>Cebidae</taxon>
        <taxon>Callitrichinae</taxon>
        <taxon>Saguinus</taxon>
    </lineage>
</organism>
<evidence type="ECO:0000313" key="2">
    <source>
        <dbReference type="Proteomes" id="UP001266305"/>
    </source>
</evidence>
<dbReference type="Proteomes" id="UP001266305">
    <property type="component" value="Unassembled WGS sequence"/>
</dbReference>
<proteinExistence type="predicted"/>
<gene>
    <name evidence="1" type="ORF">P7K49_025692</name>
</gene>
<comment type="caution">
    <text evidence="1">The sequence shown here is derived from an EMBL/GenBank/DDBJ whole genome shotgun (WGS) entry which is preliminary data.</text>
</comment>
<feature type="non-terminal residue" evidence="1">
    <location>
        <position position="52"/>
    </location>
</feature>
<sequence length="52" mass="5777">PGIRTRAGAAMGYRQCHSCPLSTVDAILIYRALWYLELKKMKSLPPPSNFPG</sequence>
<evidence type="ECO:0000313" key="1">
    <source>
        <dbReference type="EMBL" id="KAK2096658.1"/>
    </source>
</evidence>